<evidence type="ECO:0000256" key="6">
    <source>
        <dbReference type="ARBA" id="ARBA00023141"/>
    </source>
</evidence>
<keyword evidence="4" id="KW-0479">Metal-binding</keyword>
<dbReference type="GO" id="GO:0008652">
    <property type="term" value="P:amino acid biosynthetic process"/>
    <property type="evidence" value="ECO:0007669"/>
    <property type="project" value="UniProtKB-KW"/>
</dbReference>
<dbReference type="PANTHER" id="PTHR43622">
    <property type="entry name" value="3-DEHYDROQUINATE SYNTHASE"/>
    <property type="match status" value="1"/>
</dbReference>
<name>A0A1L9B002_9BACT</name>
<dbReference type="Pfam" id="PF01761">
    <property type="entry name" value="DHQ_synthase"/>
    <property type="match status" value="1"/>
</dbReference>
<dbReference type="PANTHER" id="PTHR43622:SF7">
    <property type="entry name" value="3-DEHYDROQUINATE SYNTHASE, CHLOROPLASTIC"/>
    <property type="match status" value="1"/>
</dbReference>
<dbReference type="PIRSF" id="PIRSF001455">
    <property type="entry name" value="DHQ_synth"/>
    <property type="match status" value="1"/>
</dbReference>
<dbReference type="InterPro" id="IPR050071">
    <property type="entry name" value="Dehydroquinate_synthase"/>
</dbReference>
<dbReference type="RefSeq" id="WP_071903158.1">
    <property type="nucleotide sequence ID" value="NZ_MPIN01000013.1"/>
</dbReference>
<dbReference type="Gene3D" id="1.20.1090.10">
    <property type="entry name" value="Dehydroquinate synthase-like - alpha domain"/>
    <property type="match status" value="1"/>
</dbReference>
<comment type="cofactor">
    <cofactor evidence="1">
        <name>NAD(+)</name>
        <dbReference type="ChEBI" id="CHEBI:57540"/>
    </cofactor>
</comment>
<dbReference type="EMBL" id="MPIN01000013">
    <property type="protein sequence ID" value="OJH35581.1"/>
    <property type="molecule type" value="Genomic_DNA"/>
</dbReference>
<sequence>MTSLPPGAYTSLPPGAYRPANDRWGAFSRVSATLPEGSLVVVDKRVAKLHPSLLPALQARRPHAILQIMGGERAKSFESLEQVLSAGIMLPRSGTLVAIGGGTIGDVCTMAAHLLKRGVRLVQVPTTLLAAVDSSLGGKGAVDVTVNGQVVKNPVGVFHYAEETWLCPELFESLSDTQRREGALEAWKMVASLDAQLFQNYTRRPPSLERLVKDARRLKETVCAQDPYEQQGLRRVLNFGHTFGHVLESVSRFKLSHGDAVGLGMLCALDVGRSLGVTPDKVAARVETALEKGPGVLNRKRTAALLKRAALEDIEALLAADKKTGAAGELRMVLLTDIGVAEVRDVSAPEWRALWPAWTKGVRP</sequence>
<evidence type="ECO:0000256" key="5">
    <source>
        <dbReference type="ARBA" id="ARBA00023027"/>
    </source>
</evidence>
<evidence type="ECO:0000256" key="8">
    <source>
        <dbReference type="ARBA" id="ARBA00023285"/>
    </source>
</evidence>
<dbReference type="AlphaFoldDB" id="A0A1L9B002"/>
<gene>
    <name evidence="11" type="ORF">BON30_36515</name>
</gene>
<evidence type="ECO:0000256" key="1">
    <source>
        <dbReference type="ARBA" id="ARBA00001911"/>
    </source>
</evidence>
<keyword evidence="6" id="KW-0057">Aromatic amino acid biosynthesis</keyword>
<evidence type="ECO:0000259" key="9">
    <source>
        <dbReference type="Pfam" id="PF01761"/>
    </source>
</evidence>
<dbReference type="GO" id="GO:0009073">
    <property type="term" value="P:aromatic amino acid family biosynthetic process"/>
    <property type="evidence" value="ECO:0007669"/>
    <property type="project" value="UniProtKB-KW"/>
</dbReference>
<evidence type="ECO:0000313" key="12">
    <source>
        <dbReference type="Proteomes" id="UP000182229"/>
    </source>
</evidence>
<evidence type="ECO:0000256" key="4">
    <source>
        <dbReference type="ARBA" id="ARBA00022723"/>
    </source>
</evidence>
<dbReference type="GO" id="GO:0003856">
    <property type="term" value="F:3-dehydroquinate synthase activity"/>
    <property type="evidence" value="ECO:0007669"/>
    <property type="project" value="TreeGrafter"/>
</dbReference>
<evidence type="ECO:0000256" key="2">
    <source>
        <dbReference type="ARBA" id="ARBA00001941"/>
    </source>
</evidence>
<protein>
    <submittedName>
        <fullName evidence="11">3-dehydroquinate synthase</fullName>
    </submittedName>
</protein>
<evidence type="ECO:0000256" key="3">
    <source>
        <dbReference type="ARBA" id="ARBA00022605"/>
    </source>
</evidence>
<dbReference type="OrthoDB" id="9806583at2"/>
<evidence type="ECO:0000259" key="10">
    <source>
        <dbReference type="Pfam" id="PF24621"/>
    </source>
</evidence>
<dbReference type="CDD" id="cd08195">
    <property type="entry name" value="DHQS"/>
    <property type="match status" value="1"/>
</dbReference>
<organism evidence="11 12">
    <name type="scientific">Cystobacter ferrugineus</name>
    <dbReference type="NCBI Taxonomy" id="83449"/>
    <lineage>
        <taxon>Bacteria</taxon>
        <taxon>Pseudomonadati</taxon>
        <taxon>Myxococcota</taxon>
        <taxon>Myxococcia</taxon>
        <taxon>Myxococcales</taxon>
        <taxon>Cystobacterineae</taxon>
        <taxon>Archangiaceae</taxon>
        <taxon>Cystobacter</taxon>
    </lineage>
</organism>
<dbReference type="InterPro" id="IPR030960">
    <property type="entry name" value="DHQS/DOIS_N"/>
</dbReference>
<reference evidence="12" key="1">
    <citation type="submission" date="2016-11" db="EMBL/GenBank/DDBJ databases">
        <authorList>
            <person name="Shukria A."/>
            <person name="Stevens D.C."/>
        </authorList>
    </citation>
    <scope>NUCLEOTIDE SEQUENCE [LARGE SCALE GENOMIC DNA]</scope>
    <source>
        <strain evidence="12">Cbfe23</strain>
    </source>
</reference>
<reference evidence="11 12" key="2">
    <citation type="submission" date="2016-12" db="EMBL/GenBank/DDBJ databases">
        <title>Draft Genome Sequence of Cystobacter ferrugineus Strain Cbfe23.</title>
        <authorList>
            <person name="Akbar S."/>
            <person name="Dowd S.E."/>
            <person name="Stevens D.C."/>
        </authorList>
    </citation>
    <scope>NUCLEOTIDE SEQUENCE [LARGE SCALE GENOMIC DNA]</scope>
    <source>
        <strain evidence="11 12">Cbfe23</strain>
    </source>
</reference>
<dbReference type="Gene3D" id="3.40.50.1970">
    <property type="match status" value="1"/>
</dbReference>
<keyword evidence="12" id="KW-1185">Reference proteome</keyword>
<dbReference type="Proteomes" id="UP000182229">
    <property type="component" value="Unassembled WGS sequence"/>
</dbReference>
<dbReference type="InterPro" id="IPR056179">
    <property type="entry name" value="DHQS_C"/>
</dbReference>
<keyword evidence="7" id="KW-0456">Lyase</keyword>
<keyword evidence="8" id="KW-0170">Cobalt</keyword>
<keyword evidence="3" id="KW-0028">Amino-acid biosynthesis</keyword>
<accession>A0A1L9B002</accession>
<dbReference type="Pfam" id="PF24621">
    <property type="entry name" value="DHQS_C"/>
    <property type="match status" value="1"/>
</dbReference>
<keyword evidence="5" id="KW-0520">NAD</keyword>
<proteinExistence type="predicted"/>
<evidence type="ECO:0000313" key="11">
    <source>
        <dbReference type="EMBL" id="OJH35581.1"/>
    </source>
</evidence>
<evidence type="ECO:0000256" key="7">
    <source>
        <dbReference type="ARBA" id="ARBA00023239"/>
    </source>
</evidence>
<dbReference type="InterPro" id="IPR030963">
    <property type="entry name" value="DHQ_synth_fam"/>
</dbReference>
<dbReference type="SUPFAM" id="SSF56796">
    <property type="entry name" value="Dehydroquinate synthase-like"/>
    <property type="match status" value="1"/>
</dbReference>
<feature type="domain" description="3-dehydroquinate synthase N-terminal" evidence="9">
    <location>
        <begin position="67"/>
        <end position="178"/>
    </location>
</feature>
<dbReference type="STRING" id="83449.BON30_36515"/>
<feature type="domain" description="3-dehydroquinate synthase C-terminal" evidence="10">
    <location>
        <begin position="184"/>
        <end position="323"/>
    </location>
</feature>
<comment type="cofactor">
    <cofactor evidence="2">
        <name>Co(2+)</name>
        <dbReference type="ChEBI" id="CHEBI:48828"/>
    </cofactor>
</comment>
<dbReference type="GO" id="GO:0046872">
    <property type="term" value="F:metal ion binding"/>
    <property type="evidence" value="ECO:0007669"/>
    <property type="project" value="UniProtKB-KW"/>
</dbReference>
<comment type="caution">
    <text evidence="11">The sequence shown here is derived from an EMBL/GenBank/DDBJ whole genome shotgun (WGS) entry which is preliminary data.</text>
</comment>